<dbReference type="HOGENOM" id="CLU_072764_0_0_7"/>
<evidence type="ECO:0000259" key="1">
    <source>
        <dbReference type="SMART" id="SM00507"/>
    </source>
</evidence>
<proteinExistence type="predicted"/>
<dbReference type="InterPro" id="IPR002711">
    <property type="entry name" value="HNH"/>
</dbReference>
<dbReference type="EMBL" id="CR522870">
    <property type="protein sequence ID" value="CAG36762.1"/>
    <property type="molecule type" value="Genomic_DNA"/>
</dbReference>
<feature type="domain" description="HNH nuclease" evidence="1">
    <location>
        <begin position="151"/>
        <end position="210"/>
    </location>
</feature>
<gene>
    <name evidence="2" type="ordered locus">DP2033</name>
</gene>
<dbReference type="GO" id="GO:0003676">
    <property type="term" value="F:nucleic acid binding"/>
    <property type="evidence" value="ECO:0007669"/>
    <property type="project" value="InterPro"/>
</dbReference>
<dbReference type="Pfam" id="PF01844">
    <property type="entry name" value="HNH"/>
    <property type="match status" value="1"/>
</dbReference>
<dbReference type="Gene3D" id="1.10.30.50">
    <property type="match status" value="1"/>
</dbReference>
<dbReference type="InterPro" id="IPR003615">
    <property type="entry name" value="HNH_nuc"/>
</dbReference>
<organism evidence="2 3">
    <name type="scientific">Desulfotalea psychrophila (strain LSv54 / DSM 12343)</name>
    <dbReference type="NCBI Taxonomy" id="177439"/>
    <lineage>
        <taxon>Bacteria</taxon>
        <taxon>Pseudomonadati</taxon>
        <taxon>Thermodesulfobacteriota</taxon>
        <taxon>Desulfobulbia</taxon>
        <taxon>Desulfobulbales</taxon>
        <taxon>Desulfocapsaceae</taxon>
        <taxon>Desulfotalea</taxon>
    </lineage>
</organism>
<reference evidence="3" key="1">
    <citation type="journal article" date="2004" name="Environ. Microbiol.">
        <title>The genome of Desulfotalea psychrophila, a sulfate-reducing bacterium from permanently cold Arctic sediments.</title>
        <authorList>
            <person name="Rabus R."/>
            <person name="Ruepp A."/>
            <person name="Frickey T."/>
            <person name="Rattei T."/>
            <person name="Fartmann B."/>
            <person name="Stark M."/>
            <person name="Bauer M."/>
            <person name="Zibat A."/>
            <person name="Lombardot T."/>
            <person name="Becker I."/>
            <person name="Amann J."/>
            <person name="Gellner K."/>
            <person name="Teeling H."/>
            <person name="Leuschner W.D."/>
            <person name="Gloeckner F.-O."/>
            <person name="Lupas A.N."/>
            <person name="Amann R."/>
            <person name="Klenk H.-P."/>
        </authorList>
    </citation>
    <scope>NUCLEOTIDE SEQUENCE [LARGE SCALE GENOMIC DNA]</scope>
    <source>
        <strain evidence="3">DSM 12343 / LSv54</strain>
    </source>
</reference>
<dbReference type="SMART" id="SM00507">
    <property type="entry name" value="HNHc"/>
    <property type="match status" value="1"/>
</dbReference>
<evidence type="ECO:0000313" key="2">
    <source>
        <dbReference type="EMBL" id="CAG36762.1"/>
    </source>
</evidence>
<evidence type="ECO:0000313" key="3">
    <source>
        <dbReference type="Proteomes" id="UP000000602"/>
    </source>
</evidence>
<keyword evidence="3" id="KW-1185">Reference proteome</keyword>
<name>Q6ALL3_DESPS</name>
<dbReference type="REBASE" id="10228">
    <property type="entry name" value="DpsMcrAP"/>
</dbReference>
<dbReference type="eggNOG" id="COG1403">
    <property type="taxonomic scope" value="Bacteria"/>
</dbReference>
<dbReference type="KEGG" id="dps:DP2033"/>
<dbReference type="STRING" id="177439.DP2033"/>
<dbReference type="GO" id="GO:0008270">
    <property type="term" value="F:zinc ion binding"/>
    <property type="evidence" value="ECO:0007669"/>
    <property type="project" value="InterPro"/>
</dbReference>
<accession>Q6ALL3</accession>
<sequence length="237" mass="26752">MQYQYLLKRNLKKNWSEEELRASVDAYVEMHSLEARGKPFVKKAYYETLANTFGRTVKSYEYRMQNISYVYSLQGRQWVSGLKPARNVGVNVIQMLEDLIAKSEGQHLVAIAYFNAAVEKLRKRPPSLPPKGNKKPASFLSSGTRFVRDPEVVAWVLAEAAGHCECCESSAPFLREDGSPFLEVHHVQHLADHGEDTINNAVALCPNCHSELHYGMGKKELAEELRAKITRLQVTGA</sequence>
<dbReference type="GO" id="GO:0004519">
    <property type="term" value="F:endonuclease activity"/>
    <property type="evidence" value="ECO:0007669"/>
    <property type="project" value="InterPro"/>
</dbReference>
<protein>
    <submittedName>
        <fullName evidence="2">Probable 5-methylcytosine-specific restriction enzyme A</fullName>
    </submittedName>
</protein>
<dbReference type="Proteomes" id="UP000000602">
    <property type="component" value="Chromosome"/>
</dbReference>
<dbReference type="CDD" id="cd00085">
    <property type="entry name" value="HNHc"/>
    <property type="match status" value="1"/>
</dbReference>
<dbReference type="AlphaFoldDB" id="Q6ALL3"/>